<name>A0A4S8K5Q9_MUSBA</name>
<proteinExistence type="predicted"/>
<evidence type="ECO:0000313" key="1">
    <source>
        <dbReference type="EMBL" id="THU70217.1"/>
    </source>
</evidence>
<dbReference type="EMBL" id="PYDT01000002">
    <property type="protein sequence ID" value="THU70217.1"/>
    <property type="molecule type" value="Genomic_DNA"/>
</dbReference>
<gene>
    <name evidence="1" type="ORF">C4D60_Mb08t22690</name>
</gene>
<sequence length="196" mass="21837">METESDGSERERSGSLRFRDRVEADGWHVRTGVSGAAHFCRGRGDDPERRRWRSHVPMADGVGPAWNPALRCTHVIGSGGWANRRGLESRWGIQITHSACTAMKDSAVRSTVPPPSSNQMNGTYLSCSLGHKATMDLYRGGLKGFWKRSGYHRLDDSQGRRRRGFWRIKIAPRQRVRDAKVRIMLGVASSATAGTC</sequence>
<protein>
    <submittedName>
        <fullName evidence="1">Uncharacterized protein</fullName>
    </submittedName>
</protein>
<dbReference type="Proteomes" id="UP000317650">
    <property type="component" value="Chromosome 8"/>
</dbReference>
<accession>A0A4S8K5Q9</accession>
<dbReference type="AlphaFoldDB" id="A0A4S8K5Q9"/>
<comment type="caution">
    <text evidence="1">The sequence shown here is derived from an EMBL/GenBank/DDBJ whole genome shotgun (WGS) entry which is preliminary data.</text>
</comment>
<organism evidence="1 2">
    <name type="scientific">Musa balbisiana</name>
    <name type="common">Banana</name>
    <dbReference type="NCBI Taxonomy" id="52838"/>
    <lineage>
        <taxon>Eukaryota</taxon>
        <taxon>Viridiplantae</taxon>
        <taxon>Streptophyta</taxon>
        <taxon>Embryophyta</taxon>
        <taxon>Tracheophyta</taxon>
        <taxon>Spermatophyta</taxon>
        <taxon>Magnoliopsida</taxon>
        <taxon>Liliopsida</taxon>
        <taxon>Zingiberales</taxon>
        <taxon>Musaceae</taxon>
        <taxon>Musa</taxon>
    </lineage>
</organism>
<reference evidence="1 2" key="1">
    <citation type="journal article" date="2019" name="Nat. Plants">
        <title>Genome sequencing of Musa balbisiana reveals subgenome evolution and function divergence in polyploid bananas.</title>
        <authorList>
            <person name="Yao X."/>
        </authorList>
    </citation>
    <scope>NUCLEOTIDE SEQUENCE [LARGE SCALE GENOMIC DNA]</scope>
    <source>
        <strain evidence="2">cv. DH-PKW</strain>
        <tissue evidence="1">Leaves</tissue>
    </source>
</reference>
<evidence type="ECO:0000313" key="2">
    <source>
        <dbReference type="Proteomes" id="UP000317650"/>
    </source>
</evidence>
<keyword evidence="2" id="KW-1185">Reference proteome</keyword>